<organism evidence="3 4">
    <name type="scientific">Cyclobacterium amurskyense</name>
    <dbReference type="NCBI Taxonomy" id="320787"/>
    <lineage>
        <taxon>Bacteria</taxon>
        <taxon>Pseudomonadati</taxon>
        <taxon>Bacteroidota</taxon>
        <taxon>Cytophagia</taxon>
        <taxon>Cytophagales</taxon>
        <taxon>Cyclobacteriaceae</taxon>
        <taxon>Cyclobacterium</taxon>
    </lineage>
</organism>
<feature type="compositionally biased region" description="Low complexity" evidence="1">
    <location>
        <begin position="294"/>
        <end position="318"/>
    </location>
</feature>
<dbReference type="AlphaFoldDB" id="A0A0H4PFM2"/>
<protein>
    <recommendedName>
        <fullName evidence="5">Vitellogenin II</fullName>
    </recommendedName>
</protein>
<evidence type="ECO:0000256" key="2">
    <source>
        <dbReference type="SAM" id="SignalP"/>
    </source>
</evidence>
<keyword evidence="2" id="KW-0732">Signal</keyword>
<sequence length="455" mass="48792">MINFNPIRTMGAFAILGLAACSTSYQASNMGGEVDNLYFMASDARIATEYAVSNNNPENFKEIEQIRDIDGDVENFSAKNVNPEYIAKYQSSAAPAAEEATVYFDDSQTGTDLGTGDPNINAYDNYTGANGSGSVTNNNFFMSPMMGFGMSPMMGSMYNPYFGSGFGSMGFYDPFYSGFGFNPGFGFRPGFNLSLGMGFGFGNPYFRRGFGMYDPFMNYGYGYRPGFGGLYGGGFGYPTTVIVMPGGNEANRRQVVQGARPYRSSSLANANTSSRSRSIASPTSSRASARRDALSNNSSAVSRNRSSATSNSFSRSQNDFYNSASAAPSRRNINSPVMNRSGNTSTRSSYGTTNSSRTYRSSAPSNSRSRNYNSSSNSRSQYSAPSSNSRSSSPSYNRSRSTRTTTPSYQRSTTPSRSSTYSAPSRSSSSYSAPRSSGSSSRSTGGSSSGSRRGN</sequence>
<dbReference type="OrthoDB" id="837120at2"/>
<dbReference type="KEGG" id="camu:CA2015_2458"/>
<dbReference type="Proteomes" id="UP000036520">
    <property type="component" value="Chromosome"/>
</dbReference>
<dbReference type="PATRIC" id="fig|320787.5.peg.2695"/>
<evidence type="ECO:0000313" key="4">
    <source>
        <dbReference type="Proteomes" id="UP000036520"/>
    </source>
</evidence>
<feature type="signal peptide" evidence="2">
    <location>
        <begin position="1"/>
        <end position="27"/>
    </location>
</feature>
<feature type="region of interest" description="Disordered" evidence="1">
    <location>
        <begin position="256"/>
        <end position="455"/>
    </location>
</feature>
<feature type="compositionally biased region" description="Low complexity" evidence="1">
    <location>
        <begin position="263"/>
        <end position="287"/>
    </location>
</feature>
<dbReference type="STRING" id="320787.CA2015_2458"/>
<feature type="chain" id="PRO_5005208069" description="Vitellogenin II" evidence="2">
    <location>
        <begin position="28"/>
        <end position="455"/>
    </location>
</feature>
<evidence type="ECO:0000256" key="1">
    <source>
        <dbReference type="SAM" id="MobiDB-lite"/>
    </source>
</evidence>
<feature type="compositionally biased region" description="Polar residues" evidence="1">
    <location>
        <begin position="319"/>
        <end position="357"/>
    </location>
</feature>
<keyword evidence="4" id="KW-1185">Reference proteome</keyword>
<dbReference type="EMBL" id="CP012040">
    <property type="protein sequence ID" value="AKP51870.1"/>
    <property type="molecule type" value="Genomic_DNA"/>
</dbReference>
<feature type="compositionally biased region" description="Low complexity" evidence="1">
    <location>
        <begin position="358"/>
        <end position="455"/>
    </location>
</feature>
<reference evidence="3 4" key="1">
    <citation type="submission" date="2015-07" db="EMBL/GenBank/DDBJ databases">
        <authorList>
            <person name="Kim K.M."/>
        </authorList>
    </citation>
    <scope>NUCLEOTIDE SEQUENCE [LARGE SCALE GENOMIC DNA]</scope>
    <source>
        <strain evidence="3 4">KCTC 12363</strain>
    </source>
</reference>
<accession>A0A0H4PFM2</accession>
<evidence type="ECO:0000313" key="3">
    <source>
        <dbReference type="EMBL" id="AKP51870.1"/>
    </source>
</evidence>
<dbReference type="RefSeq" id="WP_084012021.1">
    <property type="nucleotide sequence ID" value="NZ_CAXBGM010000204.1"/>
</dbReference>
<proteinExistence type="predicted"/>
<evidence type="ECO:0008006" key="5">
    <source>
        <dbReference type="Google" id="ProtNLM"/>
    </source>
</evidence>
<gene>
    <name evidence="3" type="ORF">CA2015_2458</name>
</gene>
<name>A0A0H4PFM2_9BACT</name>